<feature type="compositionally biased region" description="Basic and acidic residues" evidence="9">
    <location>
        <begin position="658"/>
        <end position="668"/>
    </location>
</feature>
<evidence type="ECO:0000256" key="4">
    <source>
        <dbReference type="ARBA" id="ARBA00022737"/>
    </source>
</evidence>
<dbReference type="Pfam" id="PF01512">
    <property type="entry name" value="Complex1_51K"/>
    <property type="match status" value="1"/>
</dbReference>
<dbReference type="InterPro" id="IPR037225">
    <property type="entry name" value="Nuo51_FMN-bd_sf"/>
</dbReference>
<keyword evidence="6 8" id="KW-0408">Iron</keyword>
<keyword evidence="7 8" id="KW-0411">Iron-sulfur</keyword>
<sequence>MHSELSLIEQMRSGKLWDIPGGIHPPERKSLSNTNPIDIAPLSPIYYVPIKQHIGNEGDLIVSVGDRVLAGQPLTNPKEGLSLPVHAPTSGLIKDIILHVSAHPSGIPETTVVLESDGENIAIANQPIPDWQNKPNSELIAHLKSMGIAGLGGAGFPTYIKANPTKNVELLIINAVECEPYITADDVLMRHYAQEIIQGIEVLQHMVKPELVVIAIEDNKPEAISAIEKVIVDHKHIEVRVVPTKYPSGGEKQLIQILTGLEVPNQSIPADIGIVMQNIGTCFAIKKAVIDGEALIERVVTITGESISRPQNLWVKLGAPISDLLTHCGLVPEQDQRLIMGGPMMGFNIMDIMMPVVKSTNCILAPSEYLLPSRGVEQACIRCSLCADACPVNLLPQQLLWFSKAKDHDKLEEYNLADCIECGVCSYVCPSQIPLVQYYRTSKVEIKQAKEDKIKSDKAKERFEARQERLERDKQARLQRHKESAEKRKKALEKDNSAKDKIAAALARAKAKKNELAGTTTEVENKTSEANIPEVKTTDTQDRVAAAIARAKAKKQQAALNSDETKPDKTRTDDTKPKDIKAKGTEVVEEKVQTAEQAKKDKVAAAIARAKAKKLKEAVEPAVANVEEKEQTSDPVSAEQVKKDKVAAAIARAKAKKLKETNETEPKTDNTSSESIVPPVSEQMSTDSKTPEQIKKDKVAAAIARAKAKKQKDQGEQK</sequence>
<keyword evidence="2 8" id="KW-0004">4Fe-4S</keyword>
<keyword evidence="3 8" id="KW-0479">Metal-binding</keyword>
<comment type="function">
    <text evidence="8">Part of a membrane-bound complex that couples electron transfer with translocation of ions across the membrane.</text>
</comment>
<feature type="binding site" evidence="8">
    <location>
        <position position="383"/>
    </location>
    <ligand>
        <name>[4Fe-4S] cluster</name>
        <dbReference type="ChEBI" id="CHEBI:49883"/>
        <label>1</label>
    </ligand>
</feature>
<comment type="similarity">
    <text evidence="8">Belongs to the 4Fe4S bacterial-type ferredoxin family. RnfC subfamily.</text>
</comment>
<keyword evidence="8" id="KW-0472">Membrane</keyword>
<dbReference type="InterPro" id="IPR010208">
    <property type="entry name" value="Ion_transpt_RnfC/RsxC"/>
</dbReference>
<evidence type="ECO:0000256" key="9">
    <source>
        <dbReference type="SAM" id="MobiDB-lite"/>
    </source>
</evidence>
<comment type="caution">
    <text evidence="11">The sequence shown here is derived from an EMBL/GenBank/DDBJ whole genome shotgun (WGS) entry which is preliminary data.</text>
</comment>
<dbReference type="InterPro" id="IPR011538">
    <property type="entry name" value="Nuo51_FMN-bd"/>
</dbReference>
<dbReference type="Pfam" id="PF13375">
    <property type="entry name" value="RnfC_N"/>
    <property type="match status" value="1"/>
</dbReference>
<feature type="binding site" evidence="8">
    <location>
        <position position="425"/>
    </location>
    <ligand>
        <name>[4Fe-4S] cluster</name>
        <dbReference type="ChEBI" id="CHEBI:49883"/>
        <label>2</label>
    </ligand>
</feature>
<keyword evidence="4 8" id="KW-0677">Repeat</keyword>
<feature type="binding site" evidence="8">
    <location>
        <position position="386"/>
    </location>
    <ligand>
        <name>[4Fe-4S] cluster</name>
        <dbReference type="ChEBI" id="CHEBI:49883"/>
        <label>1</label>
    </ligand>
</feature>
<dbReference type="Gene3D" id="3.30.70.20">
    <property type="match status" value="1"/>
</dbReference>
<evidence type="ECO:0000259" key="10">
    <source>
        <dbReference type="PROSITE" id="PS51379"/>
    </source>
</evidence>
<keyword evidence="8" id="KW-1278">Translocase</keyword>
<comment type="subunit">
    <text evidence="8">The complex is composed of six subunits: RnfA, RnfB, RnfC, RnfD, RnfE and RnfG.</text>
</comment>
<feature type="region of interest" description="Disordered" evidence="9">
    <location>
        <begin position="513"/>
        <end position="532"/>
    </location>
</feature>
<dbReference type="RefSeq" id="WP_315946564.1">
    <property type="nucleotide sequence ID" value="NZ_JAWCUA010000007.1"/>
</dbReference>
<feature type="binding site" evidence="8">
    <location>
        <position position="422"/>
    </location>
    <ligand>
        <name>[4Fe-4S] cluster</name>
        <dbReference type="ChEBI" id="CHEBI:49883"/>
        <label>2</label>
    </ligand>
</feature>
<comment type="subcellular location">
    <subcellularLocation>
        <location evidence="8">Cell inner membrane</location>
        <topology evidence="8">Peripheral membrane protein</topology>
    </subcellularLocation>
</comment>
<protein>
    <recommendedName>
        <fullName evidence="8">Ion-translocating oxidoreductase complex subunit C</fullName>
        <ecNumber evidence="8">7.-.-.-</ecNumber>
    </recommendedName>
    <alternativeName>
        <fullName evidence="8">Rnf electron transport complex subunit C</fullName>
    </alternativeName>
</protein>
<dbReference type="InterPro" id="IPR019554">
    <property type="entry name" value="Soluble_ligand-bd"/>
</dbReference>
<feature type="region of interest" description="Disordered" evidence="9">
    <location>
        <begin position="614"/>
        <end position="718"/>
    </location>
</feature>
<dbReference type="NCBIfam" id="NF003454">
    <property type="entry name" value="PRK05035.1"/>
    <property type="match status" value="1"/>
</dbReference>
<keyword evidence="5 8" id="KW-0249">Electron transport</keyword>
<dbReference type="EMBL" id="JAWCUA010000007">
    <property type="protein sequence ID" value="MDU0112901.1"/>
    <property type="molecule type" value="Genomic_DNA"/>
</dbReference>
<dbReference type="HAMAP" id="MF_00461">
    <property type="entry name" value="RsxC_RnfC"/>
    <property type="match status" value="1"/>
</dbReference>
<evidence type="ECO:0000313" key="11">
    <source>
        <dbReference type="EMBL" id="MDU0112901.1"/>
    </source>
</evidence>
<reference evidence="11 12" key="1">
    <citation type="submission" date="2023-10" db="EMBL/GenBank/DDBJ databases">
        <title>Psychrosphaera aquimaarina strain SW33 isolated from seawater.</title>
        <authorList>
            <person name="Bayburt H."/>
            <person name="Kim J.M."/>
            <person name="Choi B.J."/>
            <person name="Jeon C.O."/>
        </authorList>
    </citation>
    <scope>NUCLEOTIDE SEQUENCE [LARGE SCALE GENOMIC DNA]</scope>
    <source>
        <strain evidence="11 12">KCTC 52743</strain>
    </source>
</reference>
<feature type="binding site" evidence="8">
    <location>
        <position position="390"/>
    </location>
    <ligand>
        <name>[4Fe-4S] cluster</name>
        <dbReference type="ChEBI" id="CHEBI:49883"/>
        <label>2</label>
    </ligand>
</feature>
<evidence type="ECO:0000256" key="2">
    <source>
        <dbReference type="ARBA" id="ARBA00022485"/>
    </source>
</evidence>
<dbReference type="PROSITE" id="PS00198">
    <property type="entry name" value="4FE4S_FER_1"/>
    <property type="match status" value="1"/>
</dbReference>
<evidence type="ECO:0000256" key="3">
    <source>
        <dbReference type="ARBA" id="ARBA00022723"/>
    </source>
</evidence>
<evidence type="ECO:0000256" key="7">
    <source>
        <dbReference type="ARBA" id="ARBA00023014"/>
    </source>
</evidence>
<evidence type="ECO:0000256" key="5">
    <source>
        <dbReference type="ARBA" id="ARBA00022982"/>
    </source>
</evidence>
<feature type="binding site" evidence="8">
    <location>
        <position position="429"/>
    </location>
    <ligand>
        <name>[4Fe-4S] cluster</name>
        <dbReference type="ChEBI" id="CHEBI:49883"/>
        <label>1</label>
    </ligand>
</feature>
<feature type="region of interest" description="Disordered" evidence="9">
    <location>
        <begin position="455"/>
        <end position="499"/>
    </location>
</feature>
<comment type="cofactor">
    <cofactor evidence="8">
        <name>[4Fe-4S] cluster</name>
        <dbReference type="ChEBI" id="CHEBI:49883"/>
    </cofactor>
    <text evidence="8">Binds 2 [4Fe-4S] clusters per subunit.</text>
</comment>
<feature type="compositionally biased region" description="Basic and acidic residues" evidence="9">
    <location>
        <begin position="563"/>
        <end position="586"/>
    </location>
</feature>
<organism evidence="11 12">
    <name type="scientific">Psychrosphaera aquimarina</name>
    <dbReference type="NCBI Taxonomy" id="2044854"/>
    <lineage>
        <taxon>Bacteria</taxon>
        <taxon>Pseudomonadati</taxon>
        <taxon>Pseudomonadota</taxon>
        <taxon>Gammaproteobacteria</taxon>
        <taxon>Alteromonadales</taxon>
        <taxon>Pseudoalteromonadaceae</taxon>
        <taxon>Psychrosphaera</taxon>
    </lineage>
</organism>
<dbReference type="InterPro" id="IPR026902">
    <property type="entry name" value="RnfC_N"/>
</dbReference>
<dbReference type="PROSITE" id="PS51379">
    <property type="entry name" value="4FE4S_FER_2"/>
    <property type="match status" value="2"/>
</dbReference>
<accession>A0ABU3QZN6</accession>
<gene>
    <name evidence="11" type="primary">rsxC</name>
    <name evidence="8" type="synonym">rnfC</name>
    <name evidence="11" type="ORF">RT723_07805</name>
</gene>
<evidence type="ECO:0000313" key="12">
    <source>
        <dbReference type="Proteomes" id="UP001257914"/>
    </source>
</evidence>
<dbReference type="PANTHER" id="PTHR43034">
    <property type="entry name" value="ION-TRANSLOCATING OXIDOREDUCTASE COMPLEX SUBUNIT C"/>
    <property type="match status" value="1"/>
</dbReference>
<keyword evidence="8" id="KW-1003">Cell membrane</keyword>
<name>A0ABU3QZN6_9GAMM</name>
<feature type="domain" description="4Fe-4S ferredoxin-type" evidence="10">
    <location>
        <begin position="370"/>
        <end position="400"/>
    </location>
</feature>
<dbReference type="Pfam" id="PF10531">
    <property type="entry name" value="SLBB"/>
    <property type="match status" value="1"/>
</dbReference>
<feature type="compositionally biased region" description="Basic and acidic residues" evidence="9">
    <location>
        <begin position="689"/>
        <end position="699"/>
    </location>
</feature>
<evidence type="ECO:0000256" key="8">
    <source>
        <dbReference type="HAMAP-Rule" id="MF_00461"/>
    </source>
</evidence>
<evidence type="ECO:0000256" key="1">
    <source>
        <dbReference type="ARBA" id="ARBA00022448"/>
    </source>
</evidence>
<dbReference type="Proteomes" id="UP001257914">
    <property type="component" value="Unassembled WGS sequence"/>
</dbReference>
<dbReference type="InterPro" id="IPR017900">
    <property type="entry name" value="4Fe4S_Fe_S_CS"/>
</dbReference>
<dbReference type="EC" id="7.-.-.-" evidence="8"/>
<dbReference type="SUPFAM" id="SSF46548">
    <property type="entry name" value="alpha-helical ferredoxin"/>
    <property type="match status" value="1"/>
</dbReference>
<keyword evidence="8" id="KW-0997">Cell inner membrane</keyword>
<keyword evidence="12" id="KW-1185">Reference proteome</keyword>
<dbReference type="NCBIfam" id="TIGR01945">
    <property type="entry name" value="rnfC"/>
    <property type="match status" value="1"/>
</dbReference>
<dbReference type="Pfam" id="PF12838">
    <property type="entry name" value="Fer4_7"/>
    <property type="match status" value="1"/>
</dbReference>
<keyword evidence="1 8" id="KW-0813">Transport</keyword>
<evidence type="ECO:0000256" key="6">
    <source>
        <dbReference type="ARBA" id="ARBA00023004"/>
    </source>
</evidence>
<proteinExistence type="inferred from homology"/>
<dbReference type="PANTHER" id="PTHR43034:SF2">
    <property type="entry name" value="ION-TRANSLOCATING OXIDOREDUCTASE COMPLEX SUBUNIT C"/>
    <property type="match status" value="1"/>
</dbReference>
<dbReference type="Gene3D" id="3.40.50.11540">
    <property type="entry name" value="NADH-ubiquinone oxidoreductase 51kDa subunit"/>
    <property type="match status" value="1"/>
</dbReference>
<dbReference type="InterPro" id="IPR017896">
    <property type="entry name" value="4Fe4S_Fe-S-bd"/>
</dbReference>
<feature type="binding site" evidence="8">
    <location>
        <position position="419"/>
    </location>
    <ligand>
        <name>[4Fe-4S] cluster</name>
        <dbReference type="ChEBI" id="CHEBI:49883"/>
        <label>2</label>
    </ligand>
</feature>
<feature type="domain" description="4Fe-4S ferredoxin-type" evidence="10">
    <location>
        <begin position="410"/>
        <end position="439"/>
    </location>
</feature>
<feature type="binding site" evidence="8">
    <location>
        <position position="380"/>
    </location>
    <ligand>
        <name>[4Fe-4S] cluster</name>
        <dbReference type="ChEBI" id="CHEBI:49883"/>
        <label>1</label>
    </ligand>
</feature>
<dbReference type="SUPFAM" id="SSF142019">
    <property type="entry name" value="Nqo1 FMN-binding domain-like"/>
    <property type="match status" value="1"/>
</dbReference>
<feature type="region of interest" description="Disordered" evidence="9">
    <location>
        <begin position="548"/>
        <end position="586"/>
    </location>
</feature>